<dbReference type="InterPro" id="IPR052560">
    <property type="entry name" value="RdDP_mobile_element"/>
</dbReference>
<dbReference type="GO" id="GO:0003676">
    <property type="term" value="F:nucleic acid binding"/>
    <property type="evidence" value="ECO:0007669"/>
    <property type="project" value="InterPro"/>
</dbReference>
<dbReference type="Proteomes" id="UP000791440">
    <property type="component" value="Unassembled WGS sequence"/>
</dbReference>
<sequence>MDNNNINIIQWNSQSVKPKLVEFEQLLSRERIHIATLSETWLSPGPPKSKLKINGYNIFRADRHDSYGGVAIFTHRSIKAQLGSFQNYNSGIEVIYVKIFNCPHIENILSVYCAPSVSTVSQDWDQIFSTFSKKTLILGDFNGHHPSWSCKVNPRGTQIFDSLLENNYVTLNNRCATRIKIVQGVLQESSPDISTATTDIATRFDWSVMNEHLGSDHLVIKIKMSYYNHSPQNLKKRNFKKANWELYTQQLNEKFKDFILTEDLQNNYDTFITNINEIAEIQIPYLKISQDPIQKFVPKPYWSVNLSKAVAERRLALTVFRKNPTPENLDTLKNKSQSAQKLIRQARSKGWRNMCSSICESTTVSEVWRRLKWLKGCKQPTCHVDKSVASRLLCNLSPDYVSPNSPVFTSVNLQLECPINISELKACIKNKDTSPGIDNISYSMIKKLPENGIDILVQLFNQFLVSAFVPIQWRKISIVPIPKPGRDPLSISALRPISLISCMCKLFHMVIRNRLEWFLEKNEIFHSETTGFRKSKSTIDNLSNLVTRIQHGFSKDQITLGCFIDIENAYNNIDVCALLQILDRLKVGSKICYYLWSFLRERYLSIQVNNTFIIRSTNRGIAQGDPLSPLLFNVATISICNLITNVYVSQYADDFALYTVCKSLEEATSKLQQALDKIALLLRDLALEISPSKSKVCIFKKGINRHSVSLNINNLTLQQVDVVKYLGMWLDRSLRWKKHINALVDKIPKYLNVFKALAGSEWGVHPKHLRRLYIALIRSRMDYGSFLYNNSCQNHLYKLDKFQNQSLRIIGGFIKTTPIHVMESELCLPPLFVRRKYLGSKYWLKCRSFSNNITINLLNQLSQYDNHRYWHNKKEPLLLSIHNSLQNLRIYSSQRTEMFAMDTWISNLNLSDVIKVHLKDITEAKRQYNIFQLNNMCTNFINREFKNYYKIFTDGSKDGSSVGAAFLDAQANTFVKFKIKENICIMNAELIAICEALSYAKSLDNKRNFVIFTDSKSALQHLARCTSAIRGTPIAYSILELVQDLKRQSKSIVLQWIPSHCYIEENDKVDILAKQACGDGLSYNILPFYTDCIYLIKKQCYIYWKEYFDERSKEKGIWYKTVQPHPPKIPWIDNKLLNRVSTVTAMRLRSGHIPSKKFAFLMKKATSPNCPDCNIYEDTYHILMECIRNDAFRKSECLHIKETGSVNCILSNPITDEAKLIYKLYDIGMRT</sequence>
<evidence type="ECO:0000313" key="3">
    <source>
        <dbReference type="EMBL" id="KAG6453577.1"/>
    </source>
</evidence>
<accession>A0A922CP88</accession>
<dbReference type="Pfam" id="PF14529">
    <property type="entry name" value="Exo_endo_phos_2"/>
    <property type="match status" value="1"/>
</dbReference>
<dbReference type="InterPro" id="IPR005135">
    <property type="entry name" value="Endo/exonuclease/phosphatase"/>
</dbReference>
<dbReference type="PANTHER" id="PTHR36688">
    <property type="entry name" value="ENDO/EXONUCLEASE/PHOSPHATASE DOMAIN-CONTAINING PROTEIN"/>
    <property type="match status" value="1"/>
</dbReference>
<feature type="domain" description="RNase H type-1" evidence="2">
    <location>
        <begin position="945"/>
        <end position="1078"/>
    </location>
</feature>
<keyword evidence="4" id="KW-1185">Reference proteome</keyword>
<dbReference type="PANTHER" id="PTHR36688:SF2">
    <property type="entry name" value="ENDONUCLEASE_EXONUCLEASE_PHOSPHATASE DOMAIN-CONTAINING PROTEIN"/>
    <property type="match status" value="1"/>
</dbReference>
<proteinExistence type="predicted"/>
<dbReference type="PROSITE" id="PS50879">
    <property type="entry name" value="RNASE_H_1"/>
    <property type="match status" value="1"/>
</dbReference>
<organism evidence="3 4">
    <name type="scientific">Manduca sexta</name>
    <name type="common">Tobacco hawkmoth</name>
    <name type="synonym">Tobacco hornworm</name>
    <dbReference type="NCBI Taxonomy" id="7130"/>
    <lineage>
        <taxon>Eukaryota</taxon>
        <taxon>Metazoa</taxon>
        <taxon>Ecdysozoa</taxon>
        <taxon>Arthropoda</taxon>
        <taxon>Hexapoda</taxon>
        <taxon>Insecta</taxon>
        <taxon>Pterygota</taxon>
        <taxon>Neoptera</taxon>
        <taxon>Endopterygota</taxon>
        <taxon>Lepidoptera</taxon>
        <taxon>Glossata</taxon>
        <taxon>Ditrysia</taxon>
        <taxon>Bombycoidea</taxon>
        <taxon>Sphingidae</taxon>
        <taxon>Sphinginae</taxon>
        <taxon>Sphingini</taxon>
        <taxon>Manduca</taxon>
    </lineage>
</organism>
<dbReference type="Pfam" id="PF00075">
    <property type="entry name" value="RNase_H"/>
    <property type="match status" value="1"/>
</dbReference>
<dbReference type="GO" id="GO:0004523">
    <property type="term" value="F:RNA-DNA hybrid ribonuclease activity"/>
    <property type="evidence" value="ECO:0007669"/>
    <property type="project" value="InterPro"/>
</dbReference>
<dbReference type="Pfam" id="PF00078">
    <property type="entry name" value="RVT_1"/>
    <property type="match status" value="1"/>
</dbReference>
<dbReference type="InterPro" id="IPR000477">
    <property type="entry name" value="RT_dom"/>
</dbReference>
<protein>
    <recommendedName>
        <fullName evidence="5">RNA-directed DNA polymerase from mobile element jockey</fullName>
    </recommendedName>
</protein>
<reference evidence="3" key="2">
    <citation type="submission" date="2020-12" db="EMBL/GenBank/DDBJ databases">
        <authorList>
            <person name="Kanost M."/>
        </authorList>
    </citation>
    <scope>NUCLEOTIDE SEQUENCE</scope>
</reference>
<evidence type="ECO:0000313" key="4">
    <source>
        <dbReference type="Proteomes" id="UP000791440"/>
    </source>
</evidence>
<evidence type="ECO:0000259" key="1">
    <source>
        <dbReference type="PROSITE" id="PS50878"/>
    </source>
</evidence>
<dbReference type="EMBL" id="JH668446">
    <property type="protein sequence ID" value="KAG6453577.1"/>
    <property type="molecule type" value="Genomic_DNA"/>
</dbReference>
<gene>
    <name evidence="3" type="ORF">O3G_MSEX008208</name>
</gene>
<dbReference type="CDD" id="cd09276">
    <property type="entry name" value="Rnase_HI_RT_non_LTR"/>
    <property type="match status" value="1"/>
</dbReference>
<dbReference type="PROSITE" id="PS50878">
    <property type="entry name" value="RT_POL"/>
    <property type="match status" value="1"/>
</dbReference>
<dbReference type="InterPro" id="IPR002156">
    <property type="entry name" value="RNaseH_domain"/>
</dbReference>
<comment type="caution">
    <text evidence="3">The sequence shown here is derived from an EMBL/GenBank/DDBJ whole genome shotgun (WGS) entry which is preliminary data.</text>
</comment>
<evidence type="ECO:0000259" key="2">
    <source>
        <dbReference type="PROSITE" id="PS50879"/>
    </source>
</evidence>
<dbReference type="AlphaFoldDB" id="A0A922CP88"/>
<dbReference type="CDD" id="cd01650">
    <property type="entry name" value="RT_nLTR_like"/>
    <property type="match status" value="1"/>
</dbReference>
<reference evidence="3" key="1">
    <citation type="journal article" date="2016" name="Insect Biochem. Mol. Biol.">
        <title>Multifaceted biological insights from a draft genome sequence of the tobacco hornworm moth, Manduca sexta.</title>
        <authorList>
            <person name="Kanost M.R."/>
            <person name="Arrese E.L."/>
            <person name="Cao X."/>
            <person name="Chen Y.R."/>
            <person name="Chellapilla S."/>
            <person name="Goldsmith M.R."/>
            <person name="Grosse-Wilde E."/>
            <person name="Heckel D.G."/>
            <person name="Herndon N."/>
            <person name="Jiang H."/>
            <person name="Papanicolaou A."/>
            <person name="Qu J."/>
            <person name="Soulages J.L."/>
            <person name="Vogel H."/>
            <person name="Walters J."/>
            <person name="Waterhouse R.M."/>
            <person name="Ahn S.J."/>
            <person name="Almeida F.C."/>
            <person name="An C."/>
            <person name="Aqrawi P."/>
            <person name="Bretschneider A."/>
            <person name="Bryant W.B."/>
            <person name="Bucks S."/>
            <person name="Chao H."/>
            <person name="Chevignon G."/>
            <person name="Christen J.M."/>
            <person name="Clarke D.F."/>
            <person name="Dittmer N.T."/>
            <person name="Ferguson L.C.F."/>
            <person name="Garavelou S."/>
            <person name="Gordon K.H.J."/>
            <person name="Gunaratna R.T."/>
            <person name="Han Y."/>
            <person name="Hauser F."/>
            <person name="He Y."/>
            <person name="Heidel-Fischer H."/>
            <person name="Hirsh A."/>
            <person name="Hu Y."/>
            <person name="Jiang H."/>
            <person name="Kalra D."/>
            <person name="Klinner C."/>
            <person name="Konig C."/>
            <person name="Kovar C."/>
            <person name="Kroll A.R."/>
            <person name="Kuwar S.S."/>
            <person name="Lee S.L."/>
            <person name="Lehman R."/>
            <person name="Li K."/>
            <person name="Li Z."/>
            <person name="Liang H."/>
            <person name="Lovelace S."/>
            <person name="Lu Z."/>
            <person name="Mansfield J.H."/>
            <person name="McCulloch K.J."/>
            <person name="Mathew T."/>
            <person name="Morton B."/>
            <person name="Muzny D.M."/>
            <person name="Neunemann D."/>
            <person name="Ongeri F."/>
            <person name="Pauchet Y."/>
            <person name="Pu L.L."/>
            <person name="Pyrousis I."/>
            <person name="Rao X.J."/>
            <person name="Redding A."/>
            <person name="Roesel C."/>
            <person name="Sanchez-Gracia A."/>
            <person name="Schaack S."/>
            <person name="Shukla A."/>
            <person name="Tetreau G."/>
            <person name="Wang Y."/>
            <person name="Xiong G.H."/>
            <person name="Traut W."/>
            <person name="Walsh T.K."/>
            <person name="Worley K.C."/>
            <person name="Wu D."/>
            <person name="Wu W."/>
            <person name="Wu Y.Q."/>
            <person name="Zhang X."/>
            <person name="Zou Z."/>
            <person name="Zucker H."/>
            <person name="Briscoe A.D."/>
            <person name="Burmester T."/>
            <person name="Clem R.J."/>
            <person name="Feyereisen R."/>
            <person name="Grimmelikhuijzen C.J.P."/>
            <person name="Hamodrakas S.J."/>
            <person name="Hansson B.S."/>
            <person name="Huguet E."/>
            <person name="Jermiin L.S."/>
            <person name="Lan Q."/>
            <person name="Lehman H.K."/>
            <person name="Lorenzen M."/>
            <person name="Merzendorfer H."/>
            <person name="Michalopoulos I."/>
            <person name="Morton D.B."/>
            <person name="Muthukrishnan S."/>
            <person name="Oakeshott J.G."/>
            <person name="Palmer W."/>
            <person name="Park Y."/>
            <person name="Passarelli A.L."/>
            <person name="Rozas J."/>
            <person name="Schwartz L.M."/>
            <person name="Smith W."/>
            <person name="Southgate A."/>
            <person name="Vilcinskas A."/>
            <person name="Vogt R."/>
            <person name="Wang P."/>
            <person name="Werren J."/>
            <person name="Yu X.Q."/>
            <person name="Zhou J.J."/>
            <person name="Brown S.J."/>
            <person name="Scherer S.E."/>
            <person name="Richards S."/>
            <person name="Blissard G.W."/>
        </authorList>
    </citation>
    <scope>NUCLEOTIDE SEQUENCE</scope>
</reference>
<name>A0A922CP88_MANSE</name>
<evidence type="ECO:0008006" key="5">
    <source>
        <dbReference type="Google" id="ProtNLM"/>
    </source>
</evidence>
<feature type="domain" description="Reverse transcriptase" evidence="1">
    <location>
        <begin position="462"/>
        <end position="734"/>
    </location>
</feature>